<organism evidence="2 3">
    <name type="scientific">Streptomyces subrutilus</name>
    <dbReference type="NCBI Taxonomy" id="36818"/>
    <lineage>
        <taxon>Bacteria</taxon>
        <taxon>Bacillati</taxon>
        <taxon>Actinomycetota</taxon>
        <taxon>Actinomycetes</taxon>
        <taxon>Kitasatosporales</taxon>
        <taxon>Streptomycetaceae</taxon>
        <taxon>Streptomyces</taxon>
    </lineage>
</organism>
<dbReference type="AlphaFoldDB" id="A0A1E5Q2H9"/>
<reference evidence="2 3" key="1">
    <citation type="submission" date="2016-08" db="EMBL/GenBank/DDBJ databases">
        <title>The complete genome of Streptomyces subrutilus 10-1-1.</title>
        <authorList>
            <person name="Chen X."/>
        </authorList>
    </citation>
    <scope>NUCLEOTIDE SEQUENCE [LARGE SCALE GENOMIC DNA]</scope>
    <source>
        <strain evidence="2 3">10-1-1</strain>
    </source>
</reference>
<sequence>MNEQYLSVKEAARHLGMKDERFVRRLVAERRITYSKFGTHVRIAVSVLEEYMRASVVPAVPARRRMRRAA</sequence>
<protein>
    <recommendedName>
        <fullName evidence="1">Helix-turn-helix domain-containing protein</fullName>
    </recommendedName>
</protein>
<dbReference type="Proteomes" id="UP000095705">
    <property type="component" value="Unassembled WGS sequence"/>
</dbReference>
<evidence type="ECO:0000259" key="1">
    <source>
        <dbReference type="Pfam" id="PF12728"/>
    </source>
</evidence>
<keyword evidence="3" id="KW-1185">Reference proteome</keyword>
<name>A0A1E5Q2H9_9ACTN</name>
<accession>A0A1E5Q2H9</accession>
<comment type="caution">
    <text evidence="2">The sequence shown here is derived from an EMBL/GenBank/DDBJ whole genome shotgun (WGS) entry which is preliminary data.</text>
</comment>
<proteinExistence type="predicted"/>
<dbReference type="NCBIfam" id="TIGR01764">
    <property type="entry name" value="excise"/>
    <property type="match status" value="1"/>
</dbReference>
<dbReference type="EMBL" id="MEHK01000001">
    <property type="protein sequence ID" value="OEJ35752.1"/>
    <property type="molecule type" value="Genomic_DNA"/>
</dbReference>
<feature type="domain" description="Helix-turn-helix" evidence="1">
    <location>
        <begin position="5"/>
        <end position="54"/>
    </location>
</feature>
<dbReference type="InterPro" id="IPR010093">
    <property type="entry name" value="SinI_DNA-bd"/>
</dbReference>
<dbReference type="GO" id="GO:0003677">
    <property type="term" value="F:DNA binding"/>
    <property type="evidence" value="ECO:0007669"/>
    <property type="project" value="InterPro"/>
</dbReference>
<dbReference type="Pfam" id="PF12728">
    <property type="entry name" value="HTH_17"/>
    <property type="match status" value="1"/>
</dbReference>
<gene>
    <name evidence="2" type="ORF">BGK67_16190</name>
</gene>
<dbReference type="OrthoDB" id="197041at2"/>
<dbReference type="InterPro" id="IPR041657">
    <property type="entry name" value="HTH_17"/>
</dbReference>
<evidence type="ECO:0000313" key="3">
    <source>
        <dbReference type="Proteomes" id="UP000095705"/>
    </source>
</evidence>
<evidence type="ECO:0000313" key="2">
    <source>
        <dbReference type="EMBL" id="OEJ35752.1"/>
    </source>
</evidence>